<dbReference type="GO" id="GO:0005737">
    <property type="term" value="C:cytoplasm"/>
    <property type="evidence" value="ECO:0007669"/>
    <property type="project" value="UniProtKB-ARBA"/>
</dbReference>
<dbReference type="Pfam" id="PF01250">
    <property type="entry name" value="Ribosomal_S6"/>
    <property type="match status" value="1"/>
</dbReference>
<dbReference type="GO" id="GO:0005840">
    <property type="term" value="C:ribosome"/>
    <property type="evidence" value="ECO:0007669"/>
    <property type="project" value="InterPro"/>
</dbReference>
<dbReference type="InterPro" id="IPR014717">
    <property type="entry name" value="Transl_elong_EF1B/ribsomal_bS6"/>
</dbReference>
<gene>
    <name evidence="3" type="ORF">L1049_003566</name>
</gene>
<dbReference type="Proteomes" id="UP001415857">
    <property type="component" value="Unassembled WGS sequence"/>
</dbReference>
<reference evidence="3 4" key="1">
    <citation type="journal article" date="2024" name="Plant J.">
        <title>Genome sequences and population genomics reveal climatic adaptation and genomic divergence between two closely related sweetgum species.</title>
        <authorList>
            <person name="Xu W.Q."/>
            <person name="Ren C.Q."/>
            <person name="Zhang X.Y."/>
            <person name="Comes H.P."/>
            <person name="Liu X.H."/>
            <person name="Li Y.G."/>
            <person name="Kettle C.J."/>
            <person name="Jalonen R."/>
            <person name="Gaisberger H."/>
            <person name="Ma Y.Z."/>
            <person name="Qiu Y.X."/>
        </authorList>
    </citation>
    <scope>NUCLEOTIDE SEQUENCE [LARGE SCALE GENOMIC DNA]</scope>
    <source>
        <strain evidence="3">Hangzhou</strain>
    </source>
</reference>
<feature type="region of interest" description="Disordered" evidence="2">
    <location>
        <begin position="123"/>
        <end position="153"/>
    </location>
</feature>
<dbReference type="AlphaFoldDB" id="A0AAP0N8N3"/>
<evidence type="ECO:0000256" key="1">
    <source>
        <dbReference type="ARBA" id="ARBA00009512"/>
    </source>
</evidence>
<feature type="compositionally biased region" description="Acidic residues" evidence="2">
    <location>
        <begin position="128"/>
        <end position="147"/>
    </location>
</feature>
<dbReference type="GO" id="GO:0070181">
    <property type="term" value="F:small ribosomal subunit rRNA binding"/>
    <property type="evidence" value="ECO:0007669"/>
    <property type="project" value="TreeGrafter"/>
</dbReference>
<evidence type="ECO:0008006" key="5">
    <source>
        <dbReference type="Google" id="ProtNLM"/>
    </source>
</evidence>
<dbReference type="SUPFAM" id="SSF54995">
    <property type="entry name" value="Ribosomal protein S6"/>
    <property type="match status" value="1"/>
</dbReference>
<sequence>MPLYDFMLMVKPHVKKEAVMELVARVGKHVCRRNGVLTDMKSFGAVQLGYGVKKLDGRYYQGRLMQMTMMVTPNFNKELHYLNKEERLLRWLLVRHRNTKYGLEFLSEDDGKKDDLSLFPQSCTYNDGDIDGDDNDDDDDDEYDMEEGEKNER</sequence>
<name>A0AAP0N8N3_LIQFO</name>
<dbReference type="PANTHER" id="PTHR21011:SF1">
    <property type="entry name" value="SMALL RIBOSOMAL SUBUNIT PROTEIN BS6M"/>
    <property type="match status" value="1"/>
</dbReference>
<protein>
    <recommendedName>
        <fullName evidence="5">Mitochondrial ribosomal protein S6</fullName>
    </recommendedName>
</protein>
<dbReference type="InterPro" id="IPR035980">
    <property type="entry name" value="Ribosomal_bS6_sf"/>
</dbReference>
<organism evidence="3 4">
    <name type="scientific">Liquidambar formosana</name>
    <name type="common">Formosan gum</name>
    <dbReference type="NCBI Taxonomy" id="63359"/>
    <lineage>
        <taxon>Eukaryota</taxon>
        <taxon>Viridiplantae</taxon>
        <taxon>Streptophyta</taxon>
        <taxon>Embryophyta</taxon>
        <taxon>Tracheophyta</taxon>
        <taxon>Spermatophyta</taxon>
        <taxon>Magnoliopsida</taxon>
        <taxon>eudicotyledons</taxon>
        <taxon>Gunneridae</taxon>
        <taxon>Pentapetalae</taxon>
        <taxon>Saxifragales</taxon>
        <taxon>Altingiaceae</taxon>
        <taxon>Liquidambar</taxon>
    </lineage>
</organism>
<dbReference type="Gene3D" id="3.30.70.60">
    <property type="match status" value="1"/>
</dbReference>
<evidence type="ECO:0000313" key="3">
    <source>
        <dbReference type="EMBL" id="KAK9266614.1"/>
    </source>
</evidence>
<proteinExistence type="inferred from homology"/>
<dbReference type="GO" id="GO:0003735">
    <property type="term" value="F:structural constituent of ribosome"/>
    <property type="evidence" value="ECO:0007669"/>
    <property type="project" value="InterPro"/>
</dbReference>
<evidence type="ECO:0000313" key="4">
    <source>
        <dbReference type="Proteomes" id="UP001415857"/>
    </source>
</evidence>
<dbReference type="FunFam" id="3.30.70.60:FF:000012">
    <property type="entry name" value="Translation elongation factor EF1B/ribosomal protein S6 family protein"/>
    <property type="match status" value="1"/>
</dbReference>
<keyword evidence="4" id="KW-1185">Reference proteome</keyword>
<evidence type="ECO:0000256" key="2">
    <source>
        <dbReference type="SAM" id="MobiDB-lite"/>
    </source>
</evidence>
<comment type="caution">
    <text evidence="3">The sequence shown here is derived from an EMBL/GenBank/DDBJ whole genome shotgun (WGS) entry which is preliminary data.</text>
</comment>
<dbReference type="InterPro" id="IPR000529">
    <property type="entry name" value="Ribosomal_bS6"/>
</dbReference>
<comment type="similarity">
    <text evidence="1">Belongs to the bacterial ribosomal protein bS6 family.</text>
</comment>
<dbReference type="PANTHER" id="PTHR21011">
    <property type="entry name" value="MITOCHONDRIAL 28S RIBOSOMAL PROTEIN S6"/>
    <property type="match status" value="1"/>
</dbReference>
<dbReference type="EMBL" id="JBBPBK010000096">
    <property type="protein sequence ID" value="KAK9266614.1"/>
    <property type="molecule type" value="Genomic_DNA"/>
</dbReference>
<dbReference type="GO" id="GO:0006412">
    <property type="term" value="P:translation"/>
    <property type="evidence" value="ECO:0007669"/>
    <property type="project" value="InterPro"/>
</dbReference>
<accession>A0AAP0N8N3</accession>
<dbReference type="CDD" id="cd15465">
    <property type="entry name" value="bS6_mito"/>
    <property type="match status" value="1"/>
</dbReference>